<gene>
    <name evidence="8" type="ORF">GBK04_17595</name>
</gene>
<dbReference type="InterPro" id="IPR029055">
    <property type="entry name" value="Ntn_hydrolases_N"/>
</dbReference>
<dbReference type="Pfam" id="PF01112">
    <property type="entry name" value="Asparaginase_2"/>
    <property type="match status" value="1"/>
</dbReference>
<keyword evidence="2" id="KW-0378">Hydrolase</keyword>
<dbReference type="GO" id="GO:0006508">
    <property type="term" value="P:proteolysis"/>
    <property type="evidence" value="ECO:0007669"/>
    <property type="project" value="UniProtKB-KW"/>
</dbReference>
<dbReference type="GO" id="GO:0008233">
    <property type="term" value="F:peptidase activity"/>
    <property type="evidence" value="ECO:0007669"/>
    <property type="project" value="UniProtKB-KW"/>
</dbReference>
<feature type="binding site" evidence="6">
    <location>
        <begin position="218"/>
        <end position="221"/>
    </location>
    <ligand>
        <name>substrate</name>
    </ligand>
</feature>
<dbReference type="Gene3D" id="3.60.20.30">
    <property type="entry name" value="(Glycosyl)asparaginase"/>
    <property type="match status" value="1"/>
</dbReference>
<feature type="site" description="Cleavage; by autolysis" evidence="7">
    <location>
        <begin position="166"/>
        <end position="167"/>
    </location>
</feature>
<keyword evidence="3" id="KW-0068">Autocatalytic cleavage</keyword>
<dbReference type="PANTHER" id="PTHR10188:SF6">
    <property type="entry name" value="N(4)-(BETA-N-ACETYLGLUCOSAMINYL)-L-ASPARAGINASE"/>
    <property type="match status" value="1"/>
</dbReference>
<evidence type="ECO:0000256" key="1">
    <source>
        <dbReference type="ARBA" id="ARBA00022670"/>
    </source>
</evidence>
<dbReference type="CDD" id="cd04701">
    <property type="entry name" value="Asparaginase_2"/>
    <property type="match status" value="1"/>
</dbReference>
<evidence type="ECO:0000256" key="6">
    <source>
        <dbReference type="PIRSR" id="PIRSR600246-2"/>
    </source>
</evidence>
<comment type="caution">
    <text evidence="8">The sequence shown here is derived from an EMBL/GenBank/DDBJ whole genome shotgun (WGS) entry which is preliminary data.</text>
</comment>
<evidence type="ECO:0000256" key="5">
    <source>
        <dbReference type="PIRSR" id="PIRSR600246-1"/>
    </source>
</evidence>
<name>A0A7C9FPN8_9BACT</name>
<evidence type="ECO:0000256" key="4">
    <source>
        <dbReference type="ARBA" id="ARBA00069124"/>
    </source>
</evidence>
<evidence type="ECO:0000256" key="3">
    <source>
        <dbReference type="ARBA" id="ARBA00022813"/>
    </source>
</evidence>
<protein>
    <recommendedName>
        <fullName evidence="4">Isoaspartyl peptidase</fullName>
    </recommendedName>
</protein>
<evidence type="ECO:0000256" key="7">
    <source>
        <dbReference type="PIRSR" id="PIRSR600246-3"/>
    </source>
</evidence>
<dbReference type="InterPro" id="IPR000246">
    <property type="entry name" value="Peptidase_T2"/>
</dbReference>
<dbReference type="GO" id="GO:0016811">
    <property type="term" value="F:hydrolase activity, acting on carbon-nitrogen (but not peptide) bonds, in linear amides"/>
    <property type="evidence" value="ECO:0007669"/>
    <property type="project" value="UniProtKB-ARBA"/>
</dbReference>
<dbReference type="FunFam" id="3.60.20.30:FF:000001">
    <property type="entry name" value="Isoaspartyl peptidase/L-asparaginase"/>
    <property type="match status" value="1"/>
</dbReference>
<feature type="binding site" evidence="6">
    <location>
        <begin position="195"/>
        <end position="198"/>
    </location>
    <ligand>
        <name>substrate</name>
    </ligand>
</feature>
<dbReference type="AlphaFoldDB" id="A0A7C9FPN8"/>
<evidence type="ECO:0000313" key="8">
    <source>
        <dbReference type="EMBL" id="MPR35111.1"/>
    </source>
</evidence>
<dbReference type="SUPFAM" id="SSF56235">
    <property type="entry name" value="N-terminal nucleophile aminohydrolases (Ntn hydrolases)"/>
    <property type="match status" value="1"/>
</dbReference>
<dbReference type="EMBL" id="WHLY01000002">
    <property type="protein sequence ID" value="MPR35111.1"/>
    <property type="molecule type" value="Genomic_DNA"/>
</dbReference>
<dbReference type="RefSeq" id="WP_152761879.1">
    <property type="nucleotide sequence ID" value="NZ_WHLY01000002.1"/>
</dbReference>
<keyword evidence="9" id="KW-1185">Reference proteome</keyword>
<proteinExistence type="predicted"/>
<sequence>MFTLAIHGGSCWIDPADLTPDLEKVYHSALNEAMDAGYALLAAGGTALDAVEKSVTTLEDNPLFNAGRGSAFNYHQFHEMDAAIMCGQTGQAGAVAGVRNVKNPVRLARTVLDKTKNVLLTGEGAETFAREQGQRFEEDTYFYNEDRYRELLIAKQRAKECNTGKGTVGAVALDKAGNLAAATSTGGFANKNYGRVGDSPIIGSGTYANNQACAVSCTGDGEYFMRAVAAYDVFCLIEYKGLSLREACQQVVHEKIRKAGGQGGLIAVDRFGNAELVVNCDVMFRAWKNQHGAGGTTIFENT</sequence>
<evidence type="ECO:0000313" key="9">
    <source>
        <dbReference type="Proteomes" id="UP000479293"/>
    </source>
</evidence>
<organism evidence="8 9">
    <name type="scientific">Salmonirosea aquatica</name>
    <dbReference type="NCBI Taxonomy" id="2654236"/>
    <lineage>
        <taxon>Bacteria</taxon>
        <taxon>Pseudomonadati</taxon>
        <taxon>Bacteroidota</taxon>
        <taxon>Cytophagia</taxon>
        <taxon>Cytophagales</taxon>
        <taxon>Spirosomataceae</taxon>
        <taxon>Salmonirosea</taxon>
    </lineage>
</organism>
<dbReference type="Proteomes" id="UP000479293">
    <property type="component" value="Unassembled WGS sequence"/>
</dbReference>
<feature type="active site" description="Nucleophile" evidence="5">
    <location>
        <position position="167"/>
    </location>
</feature>
<reference evidence="8 9" key="1">
    <citation type="submission" date="2019-10" db="EMBL/GenBank/DDBJ databases">
        <title>Draft Genome Sequence of Cytophagaceae sp. SJW1-29.</title>
        <authorList>
            <person name="Choi A."/>
        </authorList>
    </citation>
    <scope>NUCLEOTIDE SEQUENCE [LARGE SCALE GENOMIC DNA]</scope>
    <source>
        <strain evidence="8 9">SJW1-29</strain>
    </source>
</reference>
<accession>A0A7C9FPN8</accession>
<evidence type="ECO:0000256" key="2">
    <source>
        <dbReference type="ARBA" id="ARBA00022801"/>
    </source>
</evidence>
<dbReference type="PANTHER" id="PTHR10188">
    <property type="entry name" value="L-ASPARAGINASE"/>
    <property type="match status" value="1"/>
</dbReference>
<keyword evidence="1" id="KW-0645">Protease</keyword>